<keyword evidence="4" id="KW-0614">Plasmid</keyword>
<evidence type="ECO:0000313" key="5">
    <source>
        <dbReference type="Proteomes" id="UP000516696"/>
    </source>
</evidence>
<accession>A0AAE7T1N2</accession>
<gene>
    <name evidence="4" type="ORF">EGM181_18320</name>
</gene>
<keyword evidence="1" id="KW-0175">Coiled coil</keyword>
<keyword evidence="2" id="KW-0812">Transmembrane</keyword>
<name>A0AAE7T1N2_ENTGA</name>
<dbReference type="RefSeq" id="WP_192189604.1">
    <property type="nucleotide sequence ID" value="NZ_CP050486.1"/>
</dbReference>
<feature type="chain" id="PRO_5041964218" evidence="3">
    <location>
        <begin position="24"/>
        <end position="215"/>
    </location>
</feature>
<evidence type="ECO:0000256" key="1">
    <source>
        <dbReference type="SAM" id="Coils"/>
    </source>
</evidence>
<dbReference type="Proteomes" id="UP000516696">
    <property type="component" value="Plasmid pEGM181-2"/>
</dbReference>
<keyword evidence="2" id="KW-0472">Membrane</keyword>
<keyword evidence="2" id="KW-1133">Transmembrane helix</keyword>
<feature type="signal peptide" evidence="3">
    <location>
        <begin position="1"/>
        <end position="23"/>
    </location>
</feature>
<geneLocation type="plasmid" evidence="4 5">
    <name>pEGM181-2</name>
</geneLocation>
<organism evidence="4 5">
    <name type="scientific">Enterococcus gallinarum</name>
    <dbReference type="NCBI Taxonomy" id="1353"/>
    <lineage>
        <taxon>Bacteria</taxon>
        <taxon>Bacillati</taxon>
        <taxon>Bacillota</taxon>
        <taxon>Bacilli</taxon>
        <taxon>Lactobacillales</taxon>
        <taxon>Enterococcaceae</taxon>
        <taxon>Enterococcus</taxon>
    </lineage>
</organism>
<protein>
    <submittedName>
        <fullName evidence="4">Uncharacterized protein</fullName>
    </submittedName>
</protein>
<feature type="coiled-coil region" evidence="1">
    <location>
        <begin position="20"/>
        <end position="82"/>
    </location>
</feature>
<proteinExistence type="predicted"/>
<sequence length="215" mass="24039">MKKLLITATILTSLVFGGITANAEENVEQMQEQATTLIEEKANEFSSLETTEEMNQFFEENLGLIEENLDSFRNEIETLDGKNNEIYTYVANHQSNLGGMNIANIKKISSGEITAQQALDAERAEAERVANMTDSEIYLEKASKLVEGIDLNTIMFALNNMFSFDNVKTSTKLDTLSAEQANAVVKSQIAIYLVIMFMILVFVIKINTRGSKRPF</sequence>
<reference evidence="4 5" key="1">
    <citation type="submission" date="2020-03" db="EMBL/GenBank/DDBJ databases">
        <title>Characterization of ganglioside-mimicking enterococci.</title>
        <authorList>
            <person name="Patry R.T."/>
            <person name="Nothaft H."/>
            <person name="Bridger R."/>
            <person name="Shajahan A."/>
            <person name="Huynh S."/>
            <person name="Sanchez S."/>
            <person name="Azadi P."/>
            <person name="Cooper K."/>
            <person name="Miller W.G."/>
            <person name="Parker C.T."/>
            <person name="Wells L."/>
            <person name="Szymanski C.M."/>
        </authorList>
    </citation>
    <scope>NUCLEOTIDE SEQUENCE [LARGE SCALE GENOMIC DNA]</scope>
    <source>
        <strain evidence="4 5">EGM181</strain>
        <plasmid evidence="4 5">pEGM181-2</plasmid>
    </source>
</reference>
<dbReference type="AlphaFoldDB" id="A0AAE7T1N2"/>
<evidence type="ECO:0000256" key="3">
    <source>
        <dbReference type="SAM" id="SignalP"/>
    </source>
</evidence>
<dbReference type="EMBL" id="CP050486">
    <property type="protein sequence ID" value="QOG29269.1"/>
    <property type="molecule type" value="Genomic_DNA"/>
</dbReference>
<evidence type="ECO:0000256" key="2">
    <source>
        <dbReference type="SAM" id="Phobius"/>
    </source>
</evidence>
<evidence type="ECO:0000313" key="4">
    <source>
        <dbReference type="EMBL" id="QOG29269.1"/>
    </source>
</evidence>
<feature type="transmembrane region" description="Helical" evidence="2">
    <location>
        <begin position="189"/>
        <end position="206"/>
    </location>
</feature>
<keyword evidence="3" id="KW-0732">Signal</keyword>